<evidence type="ECO:0000313" key="2">
    <source>
        <dbReference type="Proteomes" id="UP000789702"/>
    </source>
</evidence>
<feature type="non-terminal residue" evidence="1">
    <location>
        <position position="1"/>
    </location>
</feature>
<proteinExistence type="predicted"/>
<keyword evidence="2" id="KW-1185">Reference proteome</keyword>
<sequence>NIRNSSVLVSENSLWLPAGSDSIWGQTLDAQAASAAIILMNFMTEFTIGEYYGYQANGIGNLALLQQWRNEGTTEEGISRVFKRQWTDIMTMMVTHTSQAKIAGPIQLLVDKTCYNLYHATQFYIAIVGIMIMLCVSMINIKNDKKDNKAKSVIPLTIEQIVQYMNLGRIIASIYMNINNKDIK</sequence>
<dbReference type="EMBL" id="CAJVPU010045033">
    <property type="protein sequence ID" value="CAG8748817.1"/>
    <property type="molecule type" value="Genomic_DNA"/>
</dbReference>
<protein>
    <submittedName>
        <fullName evidence="1">7194_t:CDS:1</fullName>
    </submittedName>
</protein>
<feature type="non-terminal residue" evidence="1">
    <location>
        <position position="184"/>
    </location>
</feature>
<reference evidence="1" key="1">
    <citation type="submission" date="2021-06" db="EMBL/GenBank/DDBJ databases">
        <authorList>
            <person name="Kallberg Y."/>
            <person name="Tangrot J."/>
            <person name="Rosling A."/>
        </authorList>
    </citation>
    <scope>NUCLEOTIDE SEQUENCE</scope>
    <source>
        <strain evidence="1">IL203A</strain>
    </source>
</reference>
<gene>
    <name evidence="1" type="ORF">DHETER_LOCUS14508</name>
</gene>
<evidence type="ECO:0000313" key="1">
    <source>
        <dbReference type="EMBL" id="CAG8748817.1"/>
    </source>
</evidence>
<accession>A0ACA9QK40</accession>
<name>A0ACA9QK40_9GLOM</name>
<dbReference type="Proteomes" id="UP000789702">
    <property type="component" value="Unassembled WGS sequence"/>
</dbReference>
<organism evidence="1 2">
    <name type="scientific">Dentiscutata heterogama</name>
    <dbReference type="NCBI Taxonomy" id="1316150"/>
    <lineage>
        <taxon>Eukaryota</taxon>
        <taxon>Fungi</taxon>
        <taxon>Fungi incertae sedis</taxon>
        <taxon>Mucoromycota</taxon>
        <taxon>Glomeromycotina</taxon>
        <taxon>Glomeromycetes</taxon>
        <taxon>Diversisporales</taxon>
        <taxon>Gigasporaceae</taxon>
        <taxon>Dentiscutata</taxon>
    </lineage>
</organism>
<comment type="caution">
    <text evidence="1">The sequence shown here is derived from an EMBL/GenBank/DDBJ whole genome shotgun (WGS) entry which is preliminary data.</text>
</comment>